<keyword evidence="11" id="KW-1185">Reference proteome</keyword>
<dbReference type="Proteomes" id="UP000036045">
    <property type="component" value="Unassembled WGS sequence"/>
</dbReference>
<dbReference type="Pfam" id="PF11734">
    <property type="entry name" value="TilS_C"/>
    <property type="match status" value="1"/>
</dbReference>
<accession>A0A0J1I8E9</accession>
<dbReference type="PATRIC" id="fig|1397.4.peg.3488"/>
<proteinExistence type="inferred from homology"/>
<dbReference type="SMART" id="SM00977">
    <property type="entry name" value="TilS_C"/>
    <property type="match status" value="1"/>
</dbReference>
<dbReference type="InterPro" id="IPR011063">
    <property type="entry name" value="TilS/TtcA_N"/>
</dbReference>
<dbReference type="GO" id="GO:0005524">
    <property type="term" value="F:ATP binding"/>
    <property type="evidence" value="ECO:0007669"/>
    <property type="project" value="UniProtKB-UniRule"/>
</dbReference>
<dbReference type="NCBIfam" id="TIGR02433">
    <property type="entry name" value="lysidine_TilS_C"/>
    <property type="match status" value="1"/>
</dbReference>
<dbReference type="CDD" id="cd01992">
    <property type="entry name" value="TilS_N"/>
    <property type="match status" value="1"/>
</dbReference>
<evidence type="ECO:0000256" key="3">
    <source>
        <dbReference type="ARBA" id="ARBA00022598"/>
    </source>
</evidence>
<evidence type="ECO:0000259" key="9">
    <source>
        <dbReference type="SMART" id="SM00977"/>
    </source>
</evidence>
<dbReference type="InterPro" id="IPR014729">
    <property type="entry name" value="Rossmann-like_a/b/a_fold"/>
</dbReference>
<name>A0A0J1I8E9_NIACI</name>
<evidence type="ECO:0000256" key="5">
    <source>
        <dbReference type="ARBA" id="ARBA00022741"/>
    </source>
</evidence>
<dbReference type="InterPro" id="IPR012094">
    <property type="entry name" value="tRNA_Ile_lys_synt"/>
</dbReference>
<evidence type="ECO:0000256" key="6">
    <source>
        <dbReference type="ARBA" id="ARBA00022840"/>
    </source>
</evidence>
<protein>
    <recommendedName>
        <fullName evidence="8">tRNA(Ile)-lysidine synthase</fullName>
        <ecNumber evidence="8">6.3.4.19</ecNumber>
    </recommendedName>
    <alternativeName>
        <fullName evidence="8">tRNA(Ile)-2-lysyl-cytidine synthase</fullName>
    </alternativeName>
    <alternativeName>
        <fullName evidence="8">tRNA(Ile)-lysidine synthetase</fullName>
    </alternativeName>
</protein>
<dbReference type="SUPFAM" id="SSF82829">
    <property type="entry name" value="MesJ substrate recognition domain-like"/>
    <property type="match status" value="1"/>
</dbReference>
<dbReference type="GO" id="GO:0032267">
    <property type="term" value="F:tRNA(Ile)-lysidine synthase activity"/>
    <property type="evidence" value="ECO:0007669"/>
    <property type="project" value="UniProtKB-EC"/>
</dbReference>
<evidence type="ECO:0000256" key="8">
    <source>
        <dbReference type="HAMAP-Rule" id="MF_01161"/>
    </source>
</evidence>
<feature type="domain" description="Lysidine-tRNA(Ile) synthetase C-terminal" evidence="9">
    <location>
        <begin position="383"/>
        <end position="456"/>
    </location>
</feature>
<comment type="caution">
    <text evidence="10">The sequence shown here is derived from an EMBL/GenBank/DDBJ whole genome shotgun (WGS) entry which is preliminary data.</text>
</comment>
<dbReference type="PANTHER" id="PTHR43033:SF1">
    <property type="entry name" value="TRNA(ILE)-LYSIDINE SYNTHASE-RELATED"/>
    <property type="match status" value="1"/>
</dbReference>
<evidence type="ECO:0000313" key="10">
    <source>
        <dbReference type="EMBL" id="KLV22229.1"/>
    </source>
</evidence>
<dbReference type="Gene3D" id="3.30.465.60">
    <property type="match status" value="1"/>
</dbReference>
<dbReference type="GO" id="GO:0005737">
    <property type="term" value="C:cytoplasm"/>
    <property type="evidence" value="ECO:0007669"/>
    <property type="project" value="UniProtKB-SubCell"/>
</dbReference>
<comment type="subcellular location">
    <subcellularLocation>
        <location evidence="1 8">Cytoplasm</location>
    </subcellularLocation>
</comment>
<dbReference type="HAMAP" id="MF_01161">
    <property type="entry name" value="tRNA_Ile_lys_synt"/>
    <property type="match status" value="1"/>
</dbReference>
<evidence type="ECO:0000256" key="7">
    <source>
        <dbReference type="ARBA" id="ARBA00048539"/>
    </source>
</evidence>
<feature type="binding site" evidence="8">
    <location>
        <begin position="27"/>
        <end position="32"/>
    </location>
    <ligand>
        <name>ATP</name>
        <dbReference type="ChEBI" id="CHEBI:30616"/>
    </ligand>
</feature>
<dbReference type="Pfam" id="PF01171">
    <property type="entry name" value="ATP_bind_3"/>
    <property type="match status" value="1"/>
</dbReference>
<evidence type="ECO:0000313" key="11">
    <source>
        <dbReference type="Proteomes" id="UP000036045"/>
    </source>
</evidence>
<keyword evidence="4 8" id="KW-0819">tRNA processing</keyword>
<evidence type="ECO:0000256" key="1">
    <source>
        <dbReference type="ARBA" id="ARBA00004496"/>
    </source>
</evidence>
<comment type="domain">
    <text evidence="8">The N-terminal region contains the highly conserved SGGXDS motif, predicted to be a P-loop motif involved in ATP binding.</text>
</comment>
<dbReference type="GO" id="GO:0006400">
    <property type="term" value="P:tRNA modification"/>
    <property type="evidence" value="ECO:0007669"/>
    <property type="project" value="UniProtKB-UniRule"/>
</dbReference>
<dbReference type="SUPFAM" id="SSF56037">
    <property type="entry name" value="PheT/TilS domain"/>
    <property type="match status" value="1"/>
</dbReference>
<dbReference type="SUPFAM" id="SSF52402">
    <property type="entry name" value="Adenine nucleotide alpha hydrolases-like"/>
    <property type="match status" value="1"/>
</dbReference>
<keyword evidence="3 8" id="KW-0436">Ligase</keyword>
<keyword evidence="5 8" id="KW-0547">Nucleotide-binding</keyword>
<evidence type="ECO:0000256" key="2">
    <source>
        <dbReference type="ARBA" id="ARBA00022490"/>
    </source>
</evidence>
<dbReference type="InterPro" id="IPR012796">
    <property type="entry name" value="Lysidine-tRNA-synth_C"/>
</dbReference>
<dbReference type="InterPro" id="IPR012795">
    <property type="entry name" value="tRNA_Ile_lys_synt_N"/>
</dbReference>
<dbReference type="NCBIfam" id="TIGR02432">
    <property type="entry name" value="lysidine_TilS_N"/>
    <property type="match status" value="1"/>
</dbReference>
<dbReference type="EMBL" id="LDPH01000032">
    <property type="protein sequence ID" value="KLV22229.1"/>
    <property type="molecule type" value="Genomic_DNA"/>
</dbReference>
<dbReference type="EC" id="6.3.4.19" evidence="8"/>
<evidence type="ECO:0000256" key="4">
    <source>
        <dbReference type="ARBA" id="ARBA00022694"/>
    </source>
</evidence>
<dbReference type="PANTHER" id="PTHR43033">
    <property type="entry name" value="TRNA(ILE)-LYSIDINE SYNTHASE-RELATED"/>
    <property type="match status" value="1"/>
</dbReference>
<keyword evidence="2 8" id="KW-0963">Cytoplasm</keyword>
<dbReference type="Gene3D" id="3.40.50.620">
    <property type="entry name" value="HUPs"/>
    <property type="match status" value="1"/>
</dbReference>
<organism evidence="10 11">
    <name type="scientific">Niallia circulans</name>
    <name type="common">Bacillus circulans</name>
    <dbReference type="NCBI Taxonomy" id="1397"/>
    <lineage>
        <taxon>Bacteria</taxon>
        <taxon>Bacillati</taxon>
        <taxon>Bacillota</taxon>
        <taxon>Bacilli</taxon>
        <taxon>Bacillales</taxon>
        <taxon>Bacillaceae</taxon>
        <taxon>Niallia</taxon>
    </lineage>
</organism>
<reference evidence="10 11" key="1">
    <citation type="submission" date="2015-05" db="EMBL/GenBank/DDBJ databases">
        <title>Whole genome sequence and identification of bacterial endophytes from Costus igneus.</title>
        <authorList>
            <person name="Lee Y.P."/>
            <person name="Gan H.M."/>
            <person name="Eng W."/>
            <person name="Wheatley M.S."/>
            <person name="Caraballo A."/>
            <person name="Polter S."/>
            <person name="Savka M.A."/>
            <person name="Hudson A.O."/>
        </authorList>
    </citation>
    <scope>NUCLEOTIDE SEQUENCE [LARGE SCALE GENOMIC DNA]</scope>
    <source>
        <strain evidence="10 11">RIT379</strain>
    </source>
</reference>
<comment type="function">
    <text evidence="8">Ligates lysine onto the cytidine present at position 34 of the AUA codon-specific tRNA(Ile) that contains the anticodon CAU, in an ATP-dependent manner. Cytidine is converted to lysidine, thus changing the amino acid specificity of the tRNA from methionine to isoleucine.</text>
</comment>
<keyword evidence="6 8" id="KW-0067">ATP-binding</keyword>
<comment type="catalytic activity">
    <reaction evidence="7 8">
        <text>cytidine(34) in tRNA(Ile2) + L-lysine + ATP = lysidine(34) in tRNA(Ile2) + AMP + diphosphate + H(+)</text>
        <dbReference type="Rhea" id="RHEA:43744"/>
        <dbReference type="Rhea" id="RHEA-COMP:10625"/>
        <dbReference type="Rhea" id="RHEA-COMP:10670"/>
        <dbReference type="ChEBI" id="CHEBI:15378"/>
        <dbReference type="ChEBI" id="CHEBI:30616"/>
        <dbReference type="ChEBI" id="CHEBI:32551"/>
        <dbReference type="ChEBI" id="CHEBI:33019"/>
        <dbReference type="ChEBI" id="CHEBI:82748"/>
        <dbReference type="ChEBI" id="CHEBI:83665"/>
        <dbReference type="ChEBI" id="CHEBI:456215"/>
        <dbReference type="EC" id="6.3.4.19"/>
    </reaction>
</comment>
<dbReference type="AlphaFoldDB" id="A0A0J1I8E9"/>
<sequence>MFEDQILNYLQGKNMNLEGKKILVGVSGGPDSLALLHFLWTKQEEWKIKVFAGHVDHMFRGEESLDEAEFVKSFCEERNIPFSWERIDLPAFIQKTGMNSQKAARECRYSFYEKVMKRHNLDYLALGHHGDDQIETILMRLTRGSLGKARAGIPFMRPFGTGKIIRPFLCLEREDIEEYCKVHNLNPRRDPSNEKDTYSRNRYRKHVVPFLKKENIHAAKHFQRFSEELTDDETYLMKQAEEKLSDVMVEKKAAEVVVDINRFLLIAIPLQRRCIQLILNYLYDEIPISLSALHTEQMMILLKSPHSSGNIDLPNGLKVKKSYHFLHFQLNFSPAQSFYYELSKMGELLLPNGYNIKVEYIDGETIIDDHCILLDASSISFPLIIRTRRDGDRIHLKGMVGRKKVNRIFIDEKIPIHKRENWPIVTDSKGEILWIPGLKKSIYSHSNTNSGSNLLITYKKQ</sequence>
<dbReference type="RefSeq" id="WP_047944391.1">
    <property type="nucleotide sequence ID" value="NZ_JARTLH010000012.1"/>
</dbReference>
<gene>
    <name evidence="8" type="primary">tilS</name>
    <name evidence="10" type="ORF">ABW02_21830</name>
</gene>
<dbReference type="OrthoDB" id="9807403at2"/>
<comment type="similarity">
    <text evidence="8">Belongs to the tRNA(Ile)-lysidine synthase family.</text>
</comment>